<dbReference type="Pfam" id="PF13646">
    <property type="entry name" value="HEAT_2"/>
    <property type="match status" value="4"/>
</dbReference>
<evidence type="ECO:0000313" key="2">
    <source>
        <dbReference type="Proteomes" id="UP000031433"/>
    </source>
</evidence>
<reference evidence="1 2" key="1">
    <citation type="submission" date="2015-01" db="EMBL/GenBank/DDBJ databases">
        <title>Genome sequence of the anaerobic bacterium Geobacter soli GSS01, a dissimilatory Fe(III) reducer from soil.</title>
        <authorList>
            <person name="Yang G."/>
            <person name="Zhou S."/>
        </authorList>
    </citation>
    <scope>NUCLEOTIDE SEQUENCE [LARGE SCALE GENOMIC DNA]</scope>
    <source>
        <strain evidence="1 2">GSS01</strain>
    </source>
</reference>
<dbReference type="Pfam" id="PF03130">
    <property type="entry name" value="HEAT_PBS"/>
    <property type="match status" value="1"/>
</dbReference>
<dbReference type="GO" id="GO:0016491">
    <property type="term" value="F:oxidoreductase activity"/>
    <property type="evidence" value="ECO:0007669"/>
    <property type="project" value="TreeGrafter"/>
</dbReference>
<sequence length="667" mass="70551">MAVLTTVNADLQSSDEETRRRAVLDLATVSLDDARELLFVAMGDGSWRVRKEAVSLLLGMCPDKGTIEGIIGLLASVDNAGLRNSAVEVLEGLAGRAVPALLAHLKDDDRDVRKFVVDILGTIGDRSSIPALIDALDDPDPNVSAAAAENLGKIGDLRAVAPLLAALGKNDVWFSYSILGALARIGEPVPVNVLTPHASDGILKRPVIECLGAVGDAEAVPLLVEGLGDRVRAVREAAACAIIRLRGRLAGAEAARCVDDALARLAGSAVVDGLLGSLDTTDQGVRDALIRVLGYIGDARAALPLLQGCRDERLRRLCLQGLRTMGERGMEALAAAYPAADDEEKSIIIQVWGELGFTGCADLLGEAMGSARTMMRRAAAVAAGKIGLLSLMGTIAALLDDREHDVREGAINGLIRLAPAEPAGVRAIARKLADSSSTGSRHDAVRLYAALGDADRLALLMKDEDPLVRRSAVSALAEQHIPESVSNLVMALVDEDPDVRIAAASGLGEIGGAEAVEPLILSLDDEDPWVRCASLRSLGRIGGEQPLDAIERLIDSADGVVMITALETLAEIEGGRAANLVKRGLESGDEEVVKVAIDLLANDGSDWVNTYRERLLSHSHWDVRISFARAMARLLGREAMPHLTAALQQEQDELVRDELQTLLGGLR</sequence>
<evidence type="ECO:0000313" key="1">
    <source>
        <dbReference type="EMBL" id="KIE41840.1"/>
    </source>
</evidence>
<dbReference type="Proteomes" id="UP000031433">
    <property type="component" value="Unassembled WGS sequence"/>
</dbReference>
<keyword evidence="1" id="KW-0456">Lyase</keyword>
<dbReference type="PANTHER" id="PTHR12697:SF5">
    <property type="entry name" value="DEOXYHYPUSINE HYDROXYLASE"/>
    <property type="match status" value="1"/>
</dbReference>
<comment type="caution">
    <text evidence="1">The sequence shown here is derived from an EMBL/GenBank/DDBJ whole genome shotgun (WGS) entry which is preliminary data.</text>
</comment>
<proteinExistence type="predicted"/>
<dbReference type="SUPFAM" id="SSF48371">
    <property type="entry name" value="ARM repeat"/>
    <property type="match status" value="2"/>
</dbReference>
<dbReference type="SMART" id="SM00567">
    <property type="entry name" value="EZ_HEAT"/>
    <property type="match status" value="12"/>
</dbReference>
<dbReference type="AlphaFoldDB" id="A0A0C1U204"/>
<dbReference type="InterPro" id="IPR011989">
    <property type="entry name" value="ARM-like"/>
</dbReference>
<dbReference type="PANTHER" id="PTHR12697">
    <property type="entry name" value="PBS LYASE HEAT-LIKE PROTEIN"/>
    <property type="match status" value="1"/>
</dbReference>
<dbReference type="GO" id="GO:0016829">
    <property type="term" value="F:lyase activity"/>
    <property type="evidence" value="ECO:0007669"/>
    <property type="project" value="UniProtKB-KW"/>
</dbReference>
<organism evidence="1 2">
    <name type="scientific">Geobacter soli</name>
    <dbReference type="NCBI Taxonomy" id="1510391"/>
    <lineage>
        <taxon>Bacteria</taxon>
        <taxon>Pseudomonadati</taxon>
        <taxon>Thermodesulfobacteriota</taxon>
        <taxon>Desulfuromonadia</taxon>
        <taxon>Geobacterales</taxon>
        <taxon>Geobacteraceae</taxon>
        <taxon>Geobacter</taxon>
    </lineage>
</organism>
<dbReference type="InterPro" id="IPR004155">
    <property type="entry name" value="PBS_lyase_HEAT"/>
</dbReference>
<keyword evidence="2" id="KW-1185">Reference proteome</keyword>
<name>A0A0C1U204_9BACT</name>
<protein>
    <submittedName>
        <fullName evidence="1">PBS lyase</fullName>
    </submittedName>
</protein>
<gene>
    <name evidence="1" type="ORF">SE37_03940</name>
</gene>
<dbReference type="EMBL" id="JXBL01000001">
    <property type="protein sequence ID" value="KIE41840.1"/>
    <property type="molecule type" value="Genomic_DNA"/>
</dbReference>
<dbReference type="RefSeq" id="WP_039643846.1">
    <property type="nucleotide sequence ID" value="NZ_JXBL01000001.1"/>
</dbReference>
<dbReference type="Gene3D" id="1.25.10.10">
    <property type="entry name" value="Leucine-rich Repeat Variant"/>
    <property type="match status" value="6"/>
</dbReference>
<dbReference type="InterPro" id="IPR016024">
    <property type="entry name" value="ARM-type_fold"/>
</dbReference>
<accession>A0A0C1U204</accession>